<accession>F2BBM2</accession>
<proteinExistence type="predicted"/>
<dbReference type="InterPro" id="IPR048683">
    <property type="entry name" value="Sf6_terminase"/>
</dbReference>
<gene>
    <name evidence="2" type="ORF">HMPREF9123_1127</name>
</gene>
<keyword evidence="3" id="KW-1185">Reference proteome</keyword>
<evidence type="ECO:0000313" key="2">
    <source>
        <dbReference type="EMBL" id="EGF11168.1"/>
    </source>
</evidence>
<evidence type="ECO:0000313" key="3">
    <source>
        <dbReference type="Proteomes" id="UP000004105"/>
    </source>
</evidence>
<dbReference type="Pfam" id="PF20901">
    <property type="entry name" value="Sf6_terminase"/>
    <property type="match status" value="1"/>
</dbReference>
<feature type="region of interest" description="Disordered" evidence="1">
    <location>
        <begin position="1"/>
        <end position="31"/>
    </location>
</feature>
<comment type="caution">
    <text evidence="2">The sequence shown here is derived from an EMBL/GenBank/DDBJ whole genome shotgun (WGS) entry which is preliminary data.</text>
</comment>
<sequence>MFSDGLKLSGNPTKEPDMDKAKRPIGRPNTYSKGLADRICERIARGESLRAVCSDGDMPSASTVHKWLAENQEFSEQYAHAREEQADHFAQDIIRIADEVEPESAAVAKAKLQIDARKWTAAKLAPKKYGDKIDLSGDMRVQVETRSLEDIFK</sequence>
<dbReference type="EMBL" id="AFAY01000022">
    <property type="protein sequence ID" value="EGF11168.1"/>
    <property type="molecule type" value="Genomic_DNA"/>
</dbReference>
<reference evidence="2 3" key="1">
    <citation type="submission" date="2011-02" db="EMBL/GenBank/DDBJ databases">
        <authorList>
            <person name="Muzny D."/>
            <person name="Qin X."/>
            <person name="Deng J."/>
            <person name="Jiang H."/>
            <person name="Liu Y."/>
            <person name="Qu J."/>
            <person name="Song X.-Z."/>
            <person name="Zhang L."/>
            <person name="Thornton R."/>
            <person name="Coyle M."/>
            <person name="Francisco L."/>
            <person name="Jackson L."/>
            <person name="Javaid M."/>
            <person name="Korchina V."/>
            <person name="Kovar C."/>
            <person name="Mata R."/>
            <person name="Mathew T."/>
            <person name="Ngo R."/>
            <person name="Nguyen L."/>
            <person name="Nguyen N."/>
            <person name="Okwuonu G."/>
            <person name="Ongeri F."/>
            <person name="Pham C."/>
            <person name="Simmons D."/>
            <person name="Wilczek-Boney K."/>
            <person name="Hale W."/>
            <person name="Jakkamsetti A."/>
            <person name="Pham P."/>
            <person name="Ruth R."/>
            <person name="San Lucas F."/>
            <person name="Warren J."/>
            <person name="Zhang J."/>
            <person name="Zhao Z."/>
            <person name="Zhou C."/>
            <person name="Zhu D."/>
            <person name="Lee S."/>
            <person name="Bess C."/>
            <person name="Blankenburg K."/>
            <person name="Forbes L."/>
            <person name="Fu Q."/>
            <person name="Gubbala S."/>
            <person name="Hirani K."/>
            <person name="Jayaseelan J.C."/>
            <person name="Lara F."/>
            <person name="Munidasa M."/>
            <person name="Palculict T."/>
            <person name="Patil S."/>
            <person name="Pu L.-L."/>
            <person name="Saada N."/>
            <person name="Tang L."/>
            <person name="Weissenberger G."/>
            <person name="Zhu Y."/>
            <person name="Hemphill L."/>
            <person name="Shang Y."/>
            <person name="Youmans B."/>
            <person name="Ayvaz T."/>
            <person name="Ross M."/>
            <person name="Santibanez J."/>
            <person name="Aqrawi P."/>
            <person name="Gross S."/>
            <person name="Joshi V."/>
            <person name="Fowler G."/>
            <person name="Nazareth L."/>
            <person name="Reid J."/>
            <person name="Worley K."/>
            <person name="Petrosino J."/>
            <person name="Highlander S."/>
            <person name="Gibbs R."/>
        </authorList>
    </citation>
    <scope>NUCLEOTIDE SEQUENCE [LARGE SCALE GENOMIC DNA]</scope>
    <source>
        <strain evidence="2 3">ATCC BAA-1200</strain>
    </source>
</reference>
<dbReference type="AlphaFoldDB" id="F2BBM2"/>
<dbReference type="HOGENOM" id="CLU_123874_2_0_4"/>
<dbReference type="Gene3D" id="1.10.10.60">
    <property type="entry name" value="Homeodomain-like"/>
    <property type="match status" value="1"/>
</dbReference>
<evidence type="ECO:0000256" key="1">
    <source>
        <dbReference type="SAM" id="MobiDB-lite"/>
    </source>
</evidence>
<name>F2BBM2_9NEIS</name>
<dbReference type="Proteomes" id="UP000004105">
    <property type="component" value="Unassembled WGS sequence"/>
</dbReference>
<protein>
    <submittedName>
        <fullName evidence="2">Terminase small subunit</fullName>
    </submittedName>
</protein>
<organism evidence="2 3">
    <name type="scientific">Neisseria bacilliformis ATCC BAA-1200</name>
    <dbReference type="NCBI Taxonomy" id="888742"/>
    <lineage>
        <taxon>Bacteria</taxon>
        <taxon>Pseudomonadati</taxon>
        <taxon>Pseudomonadota</taxon>
        <taxon>Betaproteobacteria</taxon>
        <taxon>Neisseriales</taxon>
        <taxon>Neisseriaceae</taxon>
        <taxon>Neisseria</taxon>
    </lineage>
</organism>